<evidence type="ECO:0000313" key="2">
    <source>
        <dbReference type="Proteomes" id="UP000189735"/>
    </source>
</evidence>
<protein>
    <submittedName>
        <fullName evidence="1">Uncharacterized protein</fullName>
    </submittedName>
</protein>
<accession>A0A1T4WSZ7</accession>
<gene>
    <name evidence="1" type="ORF">SAMN06295879_0146</name>
</gene>
<dbReference type="Gene3D" id="3.40.1350.140">
    <property type="entry name" value="MepB-like"/>
    <property type="match status" value="1"/>
</dbReference>
<evidence type="ECO:0000313" key="1">
    <source>
        <dbReference type="EMBL" id="SKA79965.1"/>
    </source>
</evidence>
<dbReference type="Proteomes" id="UP000189735">
    <property type="component" value="Unassembled WGS sequence"/>
</dbReference>
<dbReference type="Pfam" id="PF08877">
    <property type="entry name" value="MepB-like"/>
    <property type="match status" value="1"/>
</dbReference>
<dbReference type="AlphaFoldDB" id="A0A1T4WSZ7"/>
<proteinExistence type="predicted"/>
<organism evidence="1 2">
    <name type="scientific">Agreia bicolorata</name>
    <dbReference type="NCBI Taxonomy" id="110935"/>
    <lineage>
        <taxon>Bacteria</taxon>
        <taxon>Bacillati</taxon>
        <taxon>Actinomycetota</taxon>
        <taxon>Actinomycetes</taxon>
        <taxon>Micrococcales</taxon>
        <taxon>Microbacteriaceae</taxon>
        <taxon>Agreia</taxon>
    </lineage>
</organism>
<name>A0A1T4WSZ7_9MICO</name>
<reference evidence="2" key="1">
    <citation type="submission" date="2017-02" db="EMBL/GenBank/DDBJ databases">
        <authorList>
            <person name="Varghese N."/>
            <person name="Submissions S."/>
        </authorList>
    </citation>
    <scope>NUCLEOTIDE SEQUENCE [LARGE SCALE GENOMIC DNA]</scope>
    <source>
        <strain evidence="2">VKM Ac-2052</strain>
    </source>
</reference>
<sequence length="165" mass="18578">MKGARMTYKEPILRLSSPVVPEHELGSSRVRFREAKAAKRKEGYRAVTWRVGDADESRGMVLDRIDVLIVFVRDVGNFGAFIFSRETLIRHGLLPVGGENKAAFKFRVFPPWVCPAGKADTITQAWQLPLFLPISRGGIYDESAANDLLADPTNDFIPDKKFSRR</sequence>
<dbReference type="InterPro" id="IPR038231">
    <property type="entry name" value="MepB-like_sf"/>
</dbReference>
<dbReference type="InterPro" id="IPR011235">
    <property type="entry name" value="MepB-like"/>
</dbReference>
<dbReference type="EMBL" id="FUYG01000001">
    <property type="protein sequence ID" value="SKA79965.1"/>
    <property type="molecule type" value="Genomic_DNA"/>
</dbReference>